<evidence type="ECO:0008006" key="8">
    <source>
        <dbReference type="Google" id="ProtNLM"/>
    </source>
</evidence>
<dbReference type="InterPro" id="IPR036388">
    <property type="entry name" value="WH-like_DNA-bd_sf"/>
</dbReference>
<comment type="caution">
    <text evidence="6">The sequence shown here is derived from an EMBL/GenBank/DDBJ whole genome shotgun (WGS) entry which is preliminary data.</text>
</comment>
<dbReference type="InterPro" id="IPR000524">
    <property type="entry name" value="Tscrpt_reg_HTH_GntR"/>
</dbReference>
<evidence type="ECO:0000256" key="3">
    <source>
        <dbReference type="ARBA" id="ARBA00023163"/>
    </source>
</evidence>
<gene>
    <name evidence="6" type="ORF">GCM10017667_00150</name>
</gene>
<keyword evidence="2" id="KW-0238">DNA-binding</keyword>
<dbReference type="GO" id="GO:0003677">
    <property type="term" value="F:DNA binding"/>
    <property type="evidence" value="ECO:0007669"/>
    <property type="project" value="UniProtKB-KW"/>
</dbReference>
<dbReference type="SUPFAM" id="SSF46785">
    <property type="entry name" value="Winged helix' DNA-binding domain"/>
    <property type="match status" value="1"/>
</dbReference>
<evidence type="ECO:0000259" key="5">
    <source>
        <dbReference type="PROSITE" id="PS50949"/>
    </source>
</evidence>
<dbReference type="PROSITE" id="PS50949">
    <property type="entry name" value="HTH_GNTR"/>
    <property type="match status" value="1"/>
</dbReference>
<reference evidence="6" key="2">
    <citation type="submission" date="2020-09" db="EMBL/GenBank/DDBJ databases">
        <authorList>
            <person name="Sun Q."/>
            <person name="Ohkuma M."/>
        </authorList>
    </citation>
    <scope>NUCLEOTIDE SEQUENCE</scope>
    <source>
        <strain evidence="6">JCM 4122</strain>
    </source>
</reference>
<dbReference type="PANTHER" id="PTHR38445">
    <property type="entry name" value="HTH-TYPE TRANSCRIPTIONAL REPRESSOR YTRA"/>
    <property type="match status" value="1"/>
</dbReference>
<dbReference type="PROSITE" id="PS50164">
    <property type="entry name" value="GIY_YIG"/>
    <property type="match status" value="1"/>
</dbReference>
<keyword evidence="3" id="KW-0804">Transcription</keyword>
<dbReference type="RefSeq" id="WP_190040390.1">
    <property type="nucleotide sequence ID" value="NZ_BNBE01000001.1"/>
</dbReference>
<dbReference type="SUPFAM" id="SSF82771">
    <property type="entry name" value="GIY-YIG endonuclease"/>
    <property type="match status" value="1"/>
</dbReference>
<proteinExistence type="predicted"/>
<keyword evidence="7" id="KW-1185">Reference proteome</keyword>
<reference evidence="6" key="1">
    <citation type="journal article" date="2014" name="Int. J. Syst. Evol. Microbiol.">
        <title>Complete genome sequence of Corynebacterium casei LMG S-19264T (=DSM 44701T), isolated from a smear-ripened cheese.</title>
        <authorList>
            <consortium name="US DOE Joint Genome Institute (JGI-PGF)"/>
            <person name="Walter F."/>
            <person name="Albersmeier A."/>
            <person name="Kalinowski J."/>
            <person name="Ruckert C."/>
        </authorList>
    </citation>
    <scope>NUCLEOTIDE SEQUENCE</scope>
    <source>
        <strain evidence="6">JCM 4122</strain>
    </source>
</reference>
<dbReference type="InterPro" id="IPR035901">
    <property type="entry name" value="GIY-YIG_endonuc_sf"/>
</dbReference>
<evidence type="ECO:0000256" key="2">
    <source>
        <dbReference type="ARBA" id="ARBA00023125"/>
    </source>
</evidence>
<evidence type="ECO:0000313" key="7">
    <source>
        <dbReference type="Proteomes" id="UP000632849"/>
    </source>
</evidence>
<sequence length="175" mass="19681">MTERTTLYRYFDTSGNVLYLGITNDLQRRESQHRRDSARTWFPLIAARTQIWFETRSQAEAAELAALQSESPPWNVKDVSRLTEQALIASRERKWAKRPRVTRGHSPAYRQYADEIIGQIKSGALKPGDHAPSISKLAKAKGISPSTASRVIQTLSTEGWVDPVSGFGSIVRTRP</sequence>
<dbReference type="PANTHER" id="PTHR38445:SF9">
    <property type="entry name" value="HTH-TYPE TRANSCRIPTIONAL REPRESSOR YTRA"/>
    <property type="match status" value="1"/>
</dbReference>
<dbReference type="Pfam" id="PF00392">
    <property type="entry name" value="GntR"/>
    <property type="match status" value="1"/>
</dbReference>
<dbReference type="InterPro" id="IPR036390">
    <property type="entry name" value="WH_DNA-bd_sf"/>
</dbReference>
<evidence type="ECO:0000259" key="4">
    <source>
        <dbReference type="PROSITE" id="PS50164"/>
    </source>
</evidence>
<dbReference type="InterPro" id="IPR000305">
    <property type="entry name" value="GIY-YIG_endonuc"/>
</dbReference>
<dbReference type="EMBL" id="BNBE01000001">
    <property type="protein sequence ID" value="GHF76915.1"/>
    <property type="molecule type" value="Genomic_DNA"/>
</dbReference>
<dbReference type="Gene3D" id="1.10.10.10">
    <property type="entry name" value="Winged helix-like DNA-binding domain superfamily/Winged helix DNA-binding domain"/>
    <property type="match status" value="1"/>
</dbReference>
<accession>A0A919BAA9</accession>
<dbReference type="SMART" id="SM00345">
    <property type="entry name" value="HTH_GNTR"/>
    <property type="match status" value="1"/>
</dbReference>
<dbReference type="GO" id="GO:0003700">
    <property type="term" value="F:DNA-binding transcription factor activity"/>
    <property type="evidence" value="ECO:0007669"/>
    <property type="project" value="InterPro"/>
</dbReference>
<dbReference type="Proteomes" id="UP000632849">
    <property type="component" value="Unassembled WGS sequence"/>
</dbReference>
<dbReference type="CDD" id="cd07377">
    <property type="entry name" value="WHTH_GntR"/>
    <property type="match status" value="1"/>
</dbReference>
<evidence type="ECO:0000313" key="6">
    <source>
        <dbReference type="EMBL" id="GHF76915.1"/>
    </source>
</evidence>
<evidence type="ECO:0000256" key="1">
    <source>
        <dbReference type="ARBA" id="ARBA00023015"/>
    </source>
</evidence>
<name>A0A919BAA9_STRFL</name>
<keyword evidence="1" id="KW-0805">Transcription regulation</keyword>
<protein>
    <recommendedName>
        <fullName evidence="8">GntR family transcriptional regulator</fullName>
    </recommendedName>
</protein>
<dbReference type="AlphaFoldDB" id="A0A919BAA9"/>
<organism evidence="6 7">
    <name type="scientific">Streptomyces filamentosus</name>
    <name type="common">Streptomyces roseosporus</name>
    <dbReference type="NCBI Taxonomy" id="67294"/>
    <lineage>
        <taxon>Bacteria</taxon>
        <taxon>Bacillati</taxon>
        <taxon>Actinomycetota</taxon>
        <taxon>Actinomycetes</taxon>
        <taxon>Kitasatosporales</taxon>
        <taxon>Streptomycetaceae</taxon>
        <taxon>Streptomyces</taxon>
    </lineage>
</organism>
<feature type="domain" description="HTH gntR-type" evidence="5">
    <location>
        <begin position="106"/>
        <end position="174"/>
    </location>
</feature>
<feature type="domain" description="GIY-YIG" evidence="4">
    <location>
        <begin position="3"/>
        <end position="76"/>
    </location>
</feature>